<name>A0A200QE59_MACCD</name>
<dbReference type="FunFam" id="2.90.10.10:FF:000001">
    <property type="entry name" value="G-type lectin S-receptor-like serine/threonine-protein kinase"/>
    <property type="match status" value="1"/>
</dbReference>
<dbReference type="SMART" id="SM00108">
    <property type="entry name" value="B_lectin"/>
    <property type="match status" value="1"/>
</dbReference>
<evidence type="ECO:0000256" key="4">
    <source>
        <dbReference type="ARBA" id="ARBA00022679"/>
    </source>
</evidence>
<dbReference type="CDD" id="cd00028">
    <property type="entry name" value="B_lectin"/>
    <property type="match status" value="1"/>
</dbReference>
<dbReference type="Gene3D" id="3.30.200.20">
    <property type="entry name" value="Phosphorylase Kinase, domain 1"/>
    <property type="match status" value="1"/>
</dbReference>
<evidence type="ECO:0000259" key="22">
    <source>
        <dbReference type="PROSITE" id="PS50927"/>
    </source>
</evidence>
<dbReference type="STRING" id="56857.A0A200QE59"/>
<dbReference type="GO" id="GO:0004674">
    <property type="term" value="F:protein serine/threonine kinase activity"/>
    <property type="evidence" value="ECO:0007669"/>
    <property type="project" value="UniProtKB-KW"/>
</dbReference>
<dbReference type="Pfam" id="PF11883">
    <property type="entry name" value="DUF3403"/>
    <property type="match status" value="1"/>
</dbReference>
<dbReference type="Pfam" id="PF01453">
    <property type="entry name" value="B_lectin"/>
    <property type="match status" value="1"/>
</dbReference>
<evidence type="ECO:0000256" key="9">
    <source>
        <dbReference type="ARBA" id="ARBA00022840"/>
    </source>
</evidence>
<evidence type="ECO:0000256" key="16">
    <source>
        <dbReference type="PIRNR" id="PIRNR000641"/>
    </source>
</evidence>
<keyword evidence="3 16" id="KW-0723">Serine/threonine-protein kinase</keyword>
<keyword evidence="11 19" id="KW-0472">Membrane</keyword>
<evidence type="ECO:0000256" key="17">
    <source>
        <dbReference type="PROSITE-ProRule" id="PRU10141"/>
    </source>
</evidence>
<evidence type="ECO:0000256" key="5">
    <source>
        <dbReference type="ARBA" id="ARBA00022692"/>
    </source>
</evidence>
<feature type="domain" description="Protein kinase" evidence="21">
    <location>
        <begin position="505"/>
        <end position="784"/>
    </location>
</feature>
<keyword evidence="5 19" id="KW-0812">Transmembrane</keyword>
<dbReference type="PROSITE" id="PS00107">
    <property type="entry name" value="PROTEIN_KINASE_ATP"/>
    <property type="match status" value="1"/>
</dbReference>
<feature type="chain" id="PRO_5012735807" description="Receptor-like serine/threonine-protein kinase" evidence="20">
    <location>
        <begin position="28"/>
        <end position="824"/>
    </location>
</feature>
<dbReference type="InterPro" id="IPR008271">
    <property type="entry name" value="Ser/Thr_kinase_AS"/>
</dbReference>
<evidence type="ECO:0000256" key="7">
    <source>
        <dbReference type="ARBA" id="ARBA00022741"/>
    </source>
</evidence>
<evidence type="ECO:0000256" key="12">
    <source>
        <dbReference type="ARBA" id="ARBA00023157"/>
    </source>
</evidence>
<dbReference type="EMBL" id="MVGT01002286">
    <property type="protein sequence ID" value="OVA08774.1"/>
    <property type="molecule type" value="Genomic_DNA"/>
</dbReference>
<gene>
    <name evidence="23" type="ORF">BVC80_6155g1</name>
</gene>
<keyword evidence="10 19" id="KW-1133">Transmembrane helix</keyword>
<comment type="catalytic activity">
    <reaction evidence="15 16">
        <text>L-seryl-[protein] + ATP = O-phospho-L-seryl-[protein] + ADP + H(+)</text>
        <dbReference type="Rhea" id="RHEA:17989"/>
        <dbReference type="Rhea" id="RHEA-COMP:9863"/>
        <dbReference type="Rhea" id="RHEA-COMP:11604"/>
        <dbReference type="ChEBI" id="CHEBI:15378"/>
        <dbReference type="ChEBI" id="CHEBI:29999"/>
        <dbReference type="ChEBI" id="CHEBI:30616"/>
        <dbReference type="ChEBI" id="CHEBI:83421"/>
        <dbReference type="ChEBI" id="CHEBI:456216"/>
        <dbReference type="EC" id="2.7.11.1"/>
    </reaction>
</comment>
<dbReference type="Pfam" id="PF07714">
    <property type="entry name" value="PK_Tyr_Ser-Thr"/>
    <property type="match status" value="1"/>
</dbReference>
<keyword evidence="8 16" id="KW-0418">Kinase</keyword>
<dbReference type="AlphaFoldDB" id="A0A200QE59"/>
<comment type="caution">
    <text evidence="23">The sequence shown here is derived from an EMBL/GenBank/DDBJ whole genome shotgun (WGS) entry which is preliminary data.</text>
</comment>
<dbReference type="InterPro" id="IPR011009">
    <property type="entry name" value="Kinase-like_dom_sf"/>
</dbReference>
<dbReference type="InterPro" id="IPR001245">
    <property type="entry name" value="Ser-Thr/Tyr_kinase_cat_dom"/>
</dbReference>
<keyword evidence="7 16" id="KW-0547">Nucleotide-binding</keyword>
<dbReference type="PROSITE" id="PS50011">
    <property type="entry name" value="PROTEIN_KINASE_DOM"/>
    <property type="match status" value="1"/>
</dbReference>
<comment type="subcellular location">
    <subcellularLocation>
        <location evidence="1">Cell membrane</location>
        <topology evidence="1">Single-pass type I membrane protein</topology>
    </subcellularLocation>
</comment>
<dbReference type="GO" id="GO:0106310">
    <property type="term" value="F:protein serine kinase activity"/>
    <property type="evidence" value="ECO:0007669"/>
    <property type="project" value="RHEA"/>
</dbReference>
<dbReference type="InParanoid" id="A0A200QE59"/>
<dbReference type="PANTHER" id="PTHR27002:SF1082">
    <property type="entry name" value="OS06G0693000 PROTEIN"/>
    <property type="match status" value="1"/>
</dbReference>
<feature type="domain" description="Bulb-type lectin" evidence="22">
    <location>
        <begin position="30"/>
        <end position="152"/>
    </location>
</feature>
<dbReference type="InterPro" id="IPR000858">
    <property type="entry name" value="S_locus_glycoprot_dom"/>
</dbReference>
<evidence type="ECO:0000313" key="23">
    <source>
        <dbReference type="EMBL" id="OVA08774.1"/>
    </source>
</evidence>
<keyword evidence="2" id="KW-1003">Cell membrane</keyword>
<keyword evidence="6 20" id="KW-0732">Signal</keyword>
<sequence>MKKAHLPFFISSLITLLLLITFHNCSAQKNTSITTTQYITDPQTLTSSGEIYKLGFFSPANSTNRYVGIWYNKIPIQTIVWVANRDNPLKDSSGVLRIANNGNLVVLDGRGVVLWTTNVSSITVKNSTSELLHSGNLVLQQASDRSIIWQSFEHPTDTILPTMMIGGSRRTGKKQQITSWKGESDPSTGSFSVGLELNEIPQIVIWNGRQRFWRSGPWNGRIFIGVNNMDSLNYLDGFYLTRNAQEDSVHLSFMFADNSSIMSRFVLDHHGVIFEQDSKEGGNGWLQTWSTKDNGECDVYGKCGLFGSCNKLNSPICSCLRGFKPKYEDEWSKGNWSGGCVRKTELRCGNSTTSTSSSNSNSSNEADWFLKLEMMKVPDFAYWLAVPDTNGLLDIQNFTPAGWVDLHIRLARSELAKYNPNHDQKKNLKVIIIITVLVGTFTITVCTYFFWRWMAKQRGKQKKDMEISLKTHNVNEESPDQNMLGDNPDLKIITFKELASATDNFSEANLLGQGGFGSVYKGKFMDGQEIAVKRLSKGSVQGLEEFKTEVLVILKLQHRNLVRLLGCCIEREEKMLIYEYMPNRSLDAFLFDLSQRALLDWKKRFQIIEGISRGILYLHRDSRLRVIHRDLKASNILLDEELNPKISDFGIARIFEGNELEANTTRVVGTYGYMSPEYAMDGLFSEKSDVFSFGVLLLEIVSGRRNTSFYNHELYLSLLGYAWELWNGDKKQLLIDPTLLPEQIFEEEIFRCIHVGLLCVQEFANDRPTMRTTLSMLISEIPTLPTPKQPAFTERQVSPQPNSSQRSQKSCSVNNVTITDVDGR</sequence>
<evidence type="ECO:0000256" key="6">
    <source>
        <dbReference type="ARBA" id="ARBA00022729"/>
    </source>
</evidence>
<dbReference type="InterPro" id="IPR017441">
    <property type="entry name" value="Protein_kinase_ATP_BS"/>
</dbReference>
<evidence type="ECO:0000256" key="18">
    <source>
        <dbReference type="SAM" id="MobiDB-lite"/>
    </source>
</evidence>
<proteinExistence type="inferred from homology"/>
<evidence type="ECO:0000256" key="3">
    <source>
        <dbReference type="ARBA" id="ARBA00022527"/>
    </source>
</evidence>
<dbReference type="GO" id="GO:0048544">
    <property type="term" value="P:recognition of pollen"/>
    <property type="evidence" value="ECO:0007669"/>
    <property type="project" value="InterPro"/>
</dbReference>
<evidence type="ECO:0000256" key="15">
    <source>
        <dbReference type="ARBA" id="ARBA00048679"/>
    </source>
</evidence>
<dbReference type="GO" id="GO:0005886">
    <property type="term" value="C:plasma membrane"/>
    <property type="evidence" value="ECO:0007669"/>
    <property type="project" value="UniProtKB-SubCell"/>
</dbReference>
<comment type="similarity">
    <text evidence="16">Belongs to the protein kinase superfamily. Ser/Thr protein kinase family.</text>
</comment>
<evidence type="ECO:0000256" key="8">
    <source>
        <dbReference type="ARBA" id="ARBA00022777"/>
    </source>
</evidence>
<dbReference type="FunFam" id="1.10.510.10:FF:000467">
    <property type="entry name" value="Liguleless narrow1"/>
    <property type="match status" value="1"/>
</dbReference>
<dbReference type="FunFam" id="3.30.200.20:FF:000195">
    <property type="entry name" value="G-type lectin S-receptor-like serine/threonine-protein kinase"/>
    <property type="match status" value="1"/>
</dbReference>
<keyword evidence="12" id="KW-1015">Disulfide bond</keyword>
<keyword evidence="4 16" id="KW-0808">Transferase</keyword>
<reference evidence="23 24" key="1">
    <citation type="journal article" date="2017" name="Mol. Plant">
        <title>The Genome of Medicinal Plant Macleaya cordata Provides New Insights into Benzylisoquinoline Alkaloids Metabolism.</title>
        <authorList>
            <person name="Liu X."/>
            <person name="Liu Y."/>
            <person name="Huang P."/>
            <person name="Ma Y."/>
            <person name="Qing Z."/>
            <person name="Tang Q."/>
            <person name="Cao H."/>
            <person name="Cheng P."/>
            <person name="Zheng Y."/>
            <person name="Yuan Z."/>
            <person name="Zhou Y."/>
            <person name="Liu J."/>
            <person name="Tang Z."/>
            <person name="Zhuo Y."/>
            <person name="Zhang Y."/>
            <person name="Yu L."/>
            <person name="Huang J."/>
            <person name="Yang P."/>
            <person name="Peng Q."/>
            <person name="Zhang J."/>
            <person name="Jiang W."/>
            <person name="Zhang Z."/>
            <person name="Lin K."/>
            <person name="Ro D.K."/>
            <person name="Chen X."/>
            <person name="Xiong X."/>
            <person name="Shang Y."/>
            <person name="Huang S."/>
            <person name="Zeng J."/>
        </authorList>
    </citation>
    <scope>NUCLEOTIDE SEQUENCE [LARGE SCALE GENOMIC DNA]</scope>
    <source>
        <strain evidence="24">cv. BLH2017</strain>
        <tissue evidence="23">Root</tissue>
    </source>
</reference>
<dbReference type="InterPro" id="IPR000719">
    <property type="entry name" value="Prot_kinase_dom"/>
</dbReference>
<dbReference type="PANTHER" id="PTHR27002">
    <property type="entry name" value="RECEPTOR-LIKE SERINE/THREONINE-PROTEIN KINASE SD1-8"/>
    <property type="match status" value="1"/>
</dbReference>
<evidence type="ECO:0000256" key="2">
    <source>
        <dbReference type="ARBA" id="ARBA00022475"/>
    </source>
</evidence>
<keyword evidence="13" id="KW-0325">Glycoprotein</keyword>
<dbReference type="OrthoDB" id="1934880at2759"/>
<dbReference type="PROSITE" id="PS00108">
    <property type="entry name" value="PROTEIN_KINASE_ST"/>
    <property type="match status" value="1"/>
</dbReference>
<feature type="transmembrane region" description="Helical" evidence="19">
    <location>
        <begin position="430"/>
        <end position="451"/>
    </location>
</feature>
<evidence type="ECO:0000256" key="10">
    <source>
        <dbReference type="ARBA" id="ARBA00022989"/>
    </source>
</evidence>
<organism evidence="23 24">
    <name type="scientific">Macleaya cordata</name>
    <name type="common">Five-seeded plume-poppy</name>
    <name type="synonym">Bocconia cordata</name>
    <dbReference type="NCBI Taxonomy" id="56857"/>
    <lineage>
        <taxon>Eukaryota</taxon>
        <taxon>Viridiplantae</taxon>
        <taxon>Streptophyta</taxon>
        <taxon>Embryophyta</taxon>
        <taxon>Tracheophyta</taxon>
        <taxon>Spermatophyta</taxon>
        <taxon>Magnoliopsida</taxon>
        <taxon>Ranunculales</taxon>
        <taxon>Papaveraceae</taxon>
        <taxon>Papaveroideae</taxon>
        <taxon>Macleaya</taxon>
    </lineage>
</organism>
<dbReference type="InterPro" id="IPR024171">
    <property type="entry name" value="SRK-like_kinase"/>
</dbReference>
<keyword evidence="9 16" id="KW-0067">ATP-binding</keyword>
<dbReference type="OMA" id="WNEDNIS"/>
<feature type="region of interest" description="Disordered" evidence="18">
    <location>
        <begin position="785"/>
        <end position="824"/>
    </location>
</feature>
<dbReference type="InterPro" id="IPR001480">
    <property type="entry name" value="Bulb-type_lectin_dom"/>
</dbReference>
<dbReference type="Gene3D" id="1.10.510.10">
    <property type="entry name" value="Transferase(Phosphotransferase) domain 1"/>
    <property type="match status" value="1"/>
</dbReference>
<evidence type="ECO:0000313" key="24">
    <source>
        <dbReference type="Proteomes" id="UP000195402"/>
    </source>
</evidence>
<protein>
    <recommendedName>
        <fullName evidence="16">Receptor-like serine/threonine-protein kinase</fullName>
        <ecNumber evidence="16">2.7.11.1</ecNumber>
    </recommendedName>
</protein>
<dbReference type="InterPro" id="IPR021820">
    <property type="entry name" value="S-locus_recpt_kinase_C"/>
</dbReference>
<dbReference type="Gene3D" id="2.90.10.10">
    <property type="entry name" value="Bulb-type lectin domain"/>
    <property type="match status" value="1"/>
</dbReference>
<dbReference type="SMART" id="SM00220">
    <property type="entry name" value="S_TKc"/>
    <property type="match status" value="1"/>
</dbReference>
<dbReference type="EC" id="2.7.11.1" evidence="16"/>
<evidence type="ECO:0000256" key="20">
    <source>
        <dbReference type="SAM" id="SignalP"/>
    </source>
</evidence>
<feature type="compositionally biased region" description="Polar residues" evidence="18">
    <location>
        <begin position="795"/>
        <end position="818"/>
    </location>
</feature>
<feature type="binding site" evidence="17">
    <location>
        <position position="533"/>
    </location>
    <ligand>
        <name>ATP</name>
        <dbReference type="ChEBI" id="CHEBI:30616"/>
    </ligand>
</feature>
<dbReference type="PIRSF" id="PIRSF000641">
    <property type="entry name" value="SRK"/>
    <property type="match status" value="1"/>
</dbReference>
<evidence type="ECO:0000256" key="1">
    <source>
        <dbReference type="ARBA" id="ARBA00004251"/>
    </source>
</evidence>
<evidence type="ECO:0000256" key="19">
    <source>
        <dbReference type="SAM" id="Phobius"/>
    </source>
</evidence>
<comment type="catalytic activity">
    <reaction evidence="14 16">
        <text>L-threonyl-[protein] + ATP = O-phospho-L-threonyl-[protein] + ADP + H(+)</text>
        <dbReference type="Rhea" id="RHEA:46608"/>
        <dbReference type="Rhea" id="RHEA-COMP:11060"/>
        <dbReference type="Rhea" id="RHEA-COMP:11605"/>
        <dbReference type="ChEBI" id="CHEBI:15378"/>
        <dbReference type="ChEBI" id="CHEBI:30013"/>
        <dbReference type="ChEBI" id="CHEBI:30616"/>
        <dbReference type="ChEBI" id="CHEBI:61977"/>
        <dbReference type="ChEBI" id="CHEBI:456216"/>
        <dbReference type="EC" id="2.7.11.1"/>
    </reaction>
</comment>
<dbReference type="PROSITE" id="PS50927">
    <property type="entry name" value="BULB_LECTIN"/>
    <property type="match status" value="1"/>
</dbReference>
<accession>A0A200QE59</accession>
<dbReference type="Proteomes" id="UP000195402">
    <property type="component" value="Unassembled WGS sequence"/>
</dbReference>
<dbReference type="Pfam" id="PF00954">
    <property type="entry name" value="S_locus_glycop"/>
    <property type="match status" value="1"/>
</dbReference>
<evidence type="ECO:0000259" key="21">
    <source>
        <dbReference type="PROSITE" id="PS50011"/>
    </source>
</evidence>
<dbReference type="SUPFAM" id="SSF51110">
    <property type="entry name" value="alpha-D-mannose-specific plant lectins"/>
    <property type="match status" value="1"/>
</dbReference>
<dbReference type="InterPro" id="IPR036426">
    <property type="entry name" value="Bulb-type_lectin_dom_sf"/>
</dbReference>
<dbReference type="SUPFAM" id="SSF56112">
    <property type="entry name" value="Protein kinase-like (PK-like)"/>
    <property type="match status" value="1"/>
</dbReference>
<dbReference type="CDD" id="cd14066">
    <property type="entry name" value="STKc_IRAK"/>
    <property type="match status" value="1"/>
</dbReference>
<keyword evidence="24" id="KW-1185">Reference proteome</keyword>
<dbReference type="GO" id="GO:0005524">
    <property type="term" value="F:ATP binding"/>
    <property type="evidence" value="ECO:0007669"/>
    <property type="project" value="UniProtKB-UniRule"/>
</dbReference>
<evidence type="ECO:0000256" key="14">
    <source>
        <dbReference type="ARBA" id="ARBA00047899"/>
    </source>
</evidence>
<feature type="signal peptide" evidence="20">
    <location>
        <begin position="1"/>
        <end position="27"/>
    </location>
</feature>
<evidence type="ECO:0000256" key="13">
    <source>
        <dbReference type="ARBA" id="ARBA00023180"/>
    </source>
</evidence>
<dbReference type="FunCoup" id="A0A200QE59">
    <property type="interactions" value="576"/>
</dbReference>
<evidence type="ECO:0000256" key="11">
    <source>
        <dbReference type="ARBA" id="ARBA00023136"/>
    </source>
</evidence>